<accession>A0A1H2UF78</accession>
<dbReference type="Proteomes" id="UP000199592">
    <property type="component" value="Unassembled WGS sequence"/>
</dbReference>
<dbReference type="SMART" id="SM01022">
    <property type="entry name" value="ASCH"/>
    <property type="match status" value="1"/>
</dbReference>
<proteinExistence type="predicted"/>
<dbReference type="Gene3D" id="3.10.400.10">
    <property type="entry name" value="Sulfate adenylyltransferase"/>
    <property type="match status" value="1"/>
</dbReference>
<dbReference type="Pfam" id="PF04266">
    <property type="entry name" value="ASCH"/>
    <property type="match status" value="1"/>
</dbReference>
<dbReference type="RefSeq" id="WP_090292692.1">
    <property type="nucleotide sequence ID" value="NZ_FNKI01000001.1"/>
</dbReference>
<feature type="domain" description="ASCH" evidence="1">
    <location>
        <begin position="29"/>
        <end position="152"/>
    </location>
</feature>
<organism evidence="2 3">
    <name type="scientific">Flagellimonas zhangzhouensis</name>
    <dbReference type="NCBI Taxonomy" id="1073328"/>
    <lineage>
        <taxon>Bacteria</taxon>
        <taxon>Pseudomonadati</taxon>
        <taxon>Bacteroidota</taxon>
        <taxon>Flavobacteriia</taxon>
        <taxon>Flavobacteriales</taxon>
        <taxon>Flavobacteriaceae</taxon>
        <taxon>Flagellimonas</taxon>
    </lineage>
</organism>
<evidence type="ECO:0000313" key="3">
    <source>
        <dbReference type="Proteomes" id="UP000199592"/>
    </source>
</evidence>
<dbReference type="SUPFAM" id="SSF88697">
    <property type="entry name" value="PUA domain-like"/>
    <property type="match status" value="1"/>
</dbReference>
<dbReference type="AlphaFoldDB" id="A0A1H2UF78"/>
<evidence type="ECO:0000259" key="1">
    <source>
        <dbReference type="SMART" id="SM01022"/>
    </source>
</evidence>
<reference evidence="3" key="1">
    <citation type="submission" date="2016-10" db="EMBL/GenBank/DDBJ databases">
        <authorList>
            <person name="Varghese N."/>
            <person name="Submissions S."/>
        </authorList>
    </citation>
    <scope>NUCLEOTIDE SEQUENCE [LARGE SCALE GENOMIC DNA]</scope>
    <source>
        <strain evidence="3">DSM 25030</strain>
    </source>
</reference>
<dbReference type="InterPro" id="IPR009326">
    <property type="entry name" value="DUF984"/>
</dbReference>
<dbReference type="CDD" id="cd06553">
    <property type="entry name" value="ASCH_Ef3133_like"/>
    <property type="match status" value="1"/>
</dbReference>
<protein>
    <submittedName>
        <fullName evidence="2">Uncharacterized protein YhfF</fullName>
    </submittedName>
</protein>
<dbReference type="InterPro" id="IPR007374">
    <property type="entry name" value="ASCH_domain"/>
</dbReference>
<dbReference type="InterPro" id="IPR015947">
    <property type="entry name" value="PUA-like_sf"/>
</dbReference>
<name>A0A1H2UF78_9FLAO</name>
<dbReference type="PANTHER" id="PTHR39203:SF1">
    <property type="entry name" value="CYTOPLASMIC PROTEIN"/>
    <property type="match status" value="1"/>
</dbReference>
<dbReference type="PIRSF" id="PIRSF021320">
    <property type="entry name" value="DUF984"/>
    <property type="match status" value="1"/>
</dbReference>
<dbReference type="STRING" id="1073328.SAMN05216294_0724"/>
<dbReference type="PANTHER" id="PTHR39203">
    <property type="entry name" value="CYTOPLASMIC PROTEIN-RELATED"/>
    <property type="match status" value="1"/>
</dbReference>
<evidence type="ECO:0000313" key="2">
    <source>
        <dbReference type="EMBL" id="SDW54780.1"/>
    </source>
</evidence>
<keyword evidence="3" id="KW-1185">Reference proteome</keyword>
<dbReference type="OrthoDB" id="9807542at2"/>
<gene>
    <name evidence="2" type="ORF">SAMN04487892_1569</name>
</gene>
<sequence>MENASARNLWGDFLDAHLEFASEDAPKVIHFCDNETDANTCAELVCKETKRATSHSLKGLQLRNENLPKIGDFYVVTDWSGNAKCVIRTTGVKLLPYFSIKEDHARLEGEGDKSLDYWKKSHWDYYTRELGGLGASPKESMIVVFEEFEMLYKK</sequence>
<dbReference type="EMBL" id="FNMY01000002">
    <property type="protein sequence ID" value="SDW54780.1"/>
    <property type="molecule type" value="Genomic_DNA"/>
</dbReference>